<gene>
    <name evidence="2" type="ORF">P5673_015277</name>
</gene>
<feature type="region of interest" description="Disordered" evidence="1">
    <location>
        <begin position="44"/>
        <end position="64"/>
    </location>
</feature>
<organism evidence="2 3">
    <name type="scientific">Acropora cervicornis</name>
    <name type="common">Staghorn coral</name>
    <dbReference type="NCBI Taxonomy" id="6130"/>
    <lineage>
        <taxon>Eukaryota</taxon>
        <taxon>Metazoa</taxon>
        <taxon>Cnidaria</taxon>
        <taxon>Anthozoa</taxon>
        <taxon>Hexacorallia</taxon>
        <taxon>Scleractinia</taxon>
        <taxon>Astrocoeniina</taxon>
        <taxon>Acroporidae</taxon>
        <taxon>Acropora</taxon>
    </lineage>
</organism>
<dbReference type="Proteomes" id="UP001249851">
    <property type="component" value="Unassembled WGS sequence"/>
</dbReference>
<keyword evidence="3" id="KW-1185">Reference proteome</keyword>
<feature type="region of interest" description="Disordered" evidence="1">
    <location>
        <begin position="121"/>
        <end position="157"/>
    </location>
</feature>
<feature type="compositionally biased region" description="Polar residues" evidence="1">
    <location>
        <begin position="139"/>
        <end position="157"/>
    </location>
</feature>
<proteinExistence type="predicted"/>
<reference evidence="2" key="2">
    <citation type="journal article" date="2023" name="Science">
        <title>Genomic signatures of disease resistance in endangered staghorn corals.</title>
        <authorList>
            <person name="Vollmer S.V."/>
            <person name="Selwyn J.D."/>
            <person name="Despard B.A."/>
            <person name="Roesel C.L."/>
        </authorList>
    </citation>
    <scope>NUCLEOTIDE SEQUENCE</scope>
    <source>
        <strain evidence="2">K2</strain>
    </source>
</reference>
<accession>A0AAD9QJ70</accession>
<name>A0AAD9QJ70_ACRCE</name>
<dbReference type="EMBL" id="JARQWQ010000031">
    <property type="protein sequence ID" value="KAK2561880.1"/>
    <property type="molecule type" value="Genomic_DNA"/>
</dbReference>
<evidence type="ECO:0000313" key="3">
    <source>
        <dbReference type="Proteomes" id="UP001249851"/>
    </source>
</evidence>
<feature type="compositionally biased region" description="Basic and acidic residues" evidence="1">
    <location>
        <begin position="44"/>
        <end position="56"/>
    </location>
</feature>
<protein>
    <submittedName>
        <fullName evidence="2">Uncharacterized protein</fullName>
    </submittedName>
</protein>
<comment type="caution">
    <text evidence="2">The sequence shown here is derived from an EMBL/GenBank/DDBJ whole genome shotgun (WGS) entry which is preliminary data.</text>
</comment>
<sequence>MLRLPPRILARKKAEQLREEQKASGTEVAPTELDMLLEEILEKENAAKGETKSGDSKKRKQNKTRQVLTALEDWQWRECLRLTPGKVMWGKLLKRRKRHDGAHTRCFSFWRKKCERPPIETRRDKFTKGGARSNDSNDETATTATSGYVSKPANSASTSYVGYPRAVARFQNKMREVSSAKGASC</sequence>
<reference evidence="2" key="1">
    <citation type="journal article" date="2023" name="G3 (Bethesda)">
        <title>Whole genome assembly and annotation of the endangered Caribbean coral Acropora cervicornis.</title>
        <authorList>
            <person name="Selwyn J.D."/>
            <person name="Vollmer S.V."/>
        </authorList>
    </citation>
    <scope>NUCLEOTIDE SEQUENCE</scope>
    <source>
        <strain evidence="2">K2</strain>
    </source>
</reference>
<evidence type="ECO:0000313" key="2">
    <source>
        <dbReference type="EMBL" id="KAK2561880.1"/>
    </source>
</evidence>
<dbReference type="AlphaFoldDB" id="A0AAD9QJ70"/>
<evidence type="ECO:0000256" key="1">
    <source>
        <dbReference type="SAM" id="MobiDB-lite"/>
    </source>
</evidence>